<accession>A0ABD1M451</accession>
<dbReference type="EMBL" id="JBGMDY010000006">
    <property type="protein sequence ID" value="KAL2330553.1"/>
    <property type="molecule type" value="Genomic_DNA"/>
</dbReference>
<reference evidence="1 2" key="1">
    <citation type="submission" date="2024-08" db="EMBL/GenBank/DDBJ databases">
        <title>Insights into the chromosomal genome structure of Flemingia macrophylla.</title>
        <authorList>
            <person name="Ding Y."/>
            <person name="Zhao Y."/>
            <person name="Bi W."/>
            <person name="Wu M."/>
            <person name="Zhao G."/>
            <person name="Gong Y."/>
            <person name="Li W."/>
            <person name="Zhang P."/>
        </authorList>
    </citation>
    <scope>NUCLEOTIDE SEQUENCE [LARGE SCALE GENOMIC DNA]</scope>
    <source>
        <strain evidence="1">DYQJB</strain>
        <tissue evidence="1">Leaf</tissue>
    </source>
</reference>
<evidence type="ECO:0000313" key="1">
    <source>
        <dbReference type="EMBL" id="KAL2330553.1"/>
    </source>
</evidence>
<name>A0ABD1M451_9FABA</name>
<dbReference type="Proteomes" id="UP001603857">
    <property type="component" value="Unassembled WGS sequence"/>
</dbReference>
<evidence type="ECO:0000313" key="2">
    <source>
        <dbReference type="Proteomes" id="UP001603857"/>
    </source>
</evidence>
<proteinExistence type="predicted"/>
<protein>
    <submittedName>
        <fullName evidence="1">Uncharacterized protein</fullName>
    </submittedName>
</protein>
<keyword evidence="2" id="KW-1185">Reference proteome</keyword>
<sequence>MASLPNVAVVESDMANMDVKNFYDSIFIAAVGNSETAPVKAPIGLLVDSPEEVAEAKAKAAKSVPSPAVVSTSVTPPLPLAKFVSNALTKTLATSQVKKLAKQHNVDTVFRVGELGT</sequence>
<dbReference type="AlphaFoldDB" id="A0ABD1M451"/>
<organism evidence="1 2">
    <name type="scientific">Flemingia macrophylla</name>
    <dbReference type="NCBI Taxonomy" id="520843"/>
    <lineage>
        <taxon>Eukaryota</taxon>
        <taxon>Viridiplantae</taxon>
        <taxon>Streptophyta</taxon>
        <taxon>Embryophyta</taxon>
        <taxon>Tracheophyta</taxon>
        <taxon>Spermatophyta</taxon>
        <taxon>Magnoliopsida</taxon>
        <taxon>eudicotyledons</taxon>
        <taxon>Gunneridae</taxon>
        <taxon>Pentapetalae</taxon>
        <taxon>rosids</taxon>
        <taxon>fabids</taxon>
        <taxon>Fabales</taxon>
        <taxon>Fabaceae</taxon>
        <taxon>Papilionoideae</taxon>
        <taxon>50 kb inversion clade</taxon>
        <taxon>NPAAA clade</taxon>
        <taxon>indigoferoid/millettioid clade</taxon>
        <taxon>Phaseoleae</taxon>
        <taxon>Flemingia</taxon>
    </lineage>
</organism>
<comment type="caution">
    <text evidence="1">The sequence shown here is derived from an EMBL/GenBank/DDBJ whole genome shotgun (WGS) entry which is preliminary data.</text>
</comment>
<gene>
    <name evidence="1" type="ORF">Fmac_018134</name>
</gene>